<evidence type="ECO:0000313" key="2">
    <source>
        <dbReference type="EMBL" id="SMA50023.1"/>
    </source>
</evidence>
<dbReference type="EMBL" id="FWPT01000010">
    <property type="protein sequence ID" value="SMA50023.1"/>
    <property type="molecule type" value="Genomic_DNA"/>
</dbReference>
<feature type="region of interest" description="Disordered" evidence="1">
    <location>
        <begin position="63"/>
        <end position="94"/>
    </location>
</feature>
<dbReference type="Proteomes" id="UP000196573">
    <property type="component" value="Unassembled WGS sequence"/>
</dbReference>
<protein>
    <submittedName>
        <fullName evidence="2">Uncharacterized protein</fullName>
    </submittedName>
</protein>
<name>A0A1X7APE8_9GAMM</name>
<accession>A0A1X7APE8</accession>
<gene>
    <name evidence="2" type="ORF">EHSB41UT_03814</name>
</gene>
<sequence length="201" mass="22312">MLKFPVFQMGGKTVDMSDCSASDKECLTAFFIKTPETQTLSLPLMSVPAEIPVLTQQISGCSVISEADNPPDHDDDSGFGEGESEPLSPTESQMSFSIASVELEKKTLDLDIDLMHMELDRALRDKKTADARGILHKAIETVVNSGQTIWPEQMHLMAARVVQAEGDHNLTLRLLERVRPCPESECCRGFSLIHQRYFQDA</sequence>
<proteinExistence type="predicted"/>
<keyword evidence="3" id="KW-1185">Reference proteome</keyword>
<reference evidence="2 3" key="1">
    <citation type="submission" date="2017-03" db="EMBL/GenBank/DDBJ databases">
        <authorList>
            <person name="Afonso C.L."/>
            <person name="Miller P.J."/>
            <person name="Scott M.A."/>
            <person name="Spackman E."/>
            <person name="Goraichik I."/>
            <person name="Dimitrov K.M."/>
            <person name="Suarez D.L."/>
            <person name="Swayne D.E."/>
        </authorList>
    </citation>
    <scope>NUCLEOTIDE SEQUENCE [LARGE SCALE GENOMIC DNA]</scope>
    <source>
        <strain evidence="2">SB41UT1</strain>
    </source>
</reference>
<feature type="compositionally biased region" description="Acidic residues" evidence="1">
    <location>
        <begin position="73"/>
        <end position="84"/>
    </location>
</feature>
<organism evidence="2 3">
    <name type="scientific">Parendozoicomonas haliclonae</name>
    <dbReference type="NCBI Taxonomy" id="1960125"/>
    <lineage>
        <taxon>Bacteria</taxon>
        <taxon>Pseudomonadati</taxon>
        <taxon>Pseudomonadota</taxon>
        <taxon>Gammaproteobacteria</taxon>
        <taxon>Oceanospirillales</taxon>
        <taxon>Endozoicomonadaceae</taxon>
        <taxon>Parendozoicomonas</taxon>
    </lineage>
</organism>
<dbReference type="AlphaFoldDB" id="A0A1X7APE8"/>
<evidence type="ECO:0000256" key="1">
    <source>
        <dbReference type="SAM" id="MobiDB-lite"/>
    </source>
</evidence>
<evidence type="ECO:0000313" key="3">
    <source>
        <dbReference type="Proteomes" id="UP000196573"/>
    </source>
</evidence>
<dbReference type="RefSeq" id="WP_087112466.1">
    <property type="nucleotide sequence ID" value="NZ_CBCSCN010000005.1"/>
</dbReference>